<feature type="transmembrane region" description="Helical" evidence="3">
    <location>
        <begin position="12"/>
        <end position="37"/>
    </location>
</feature>
<evidence type="ECO:0008006" key="6">
    <source>
        <dbReference type="Google" id="ProtNLM"/>
    </source>
</evidence>
<feature type="coiled-coil region" evidence="1">
    <location>
        <begin position="182"/>
        <end position="209"/>
    </location>
</feature>
<reference evidence="4 5" key="1">
    <citation type="submission" date="2021-03" db="EMBL/GenBank/DDBJ databases">
        <title>Genomic Encyclopedia of Type Strains, Phase IV (KMG-IV): sequencing the most valuable type-strain genomes for metagenomic binning, comparative biology and taxonomic classification.</title>
        <authorList>
            <person name="Goeker M."/>
        </authorList>
    </citation>
    <scope>NUCLEOTIDE SEQUENCE [LARGE SCALE GENOMIC DNA]</scope>
    <source>
        <strain evidence="4 5">DSM 13372</strain>
    </source>
</reference>
<keyword evidence="3" id="KW-1133">Transmembrane helix</keyword>
<feature type="compositionally biased region" description="Basic and acidic residues" evidence="2">
    <location>
        <begin position="421"/>
        <end position="433"/>
    </location>
</feature>
<organism evidence="4 5">
    <name type="scientific">Sinorhizobium kostiense</name>
    <dbReference type="NCBI Taxonomy" id="76747"/>
    <lineage>
        <taxon>Bacteria</taxon>
        <taxon>Pseudomonadati</taxon>
        <taxon>Pseudomonadota</taxon>
        <taxon>Alphaproteobacteria</taxon>
        <taxon>Hyphomicrobiales</taxon>
        <taxon>Rhizobiaceae</taxon>
        <taxon>Sinorhizobium/Ensifer group</taxon>
        <taxon>Sinorhizobium</taxon>
    </lineage>
</organism>
<name>A0ABS4QUY0_9HYPH</name>
<evidence type="ECO:0000256" key="1">
    <source>
        <dbReference type="SAM" id="Coils"/>
    </source>
</evidence>
<keyword evidence="3" id="KW-0812">Transmembrane</keyword>
<feature type="region of interest" description="Disordered" evidence="2">
    <location>
        <begin position="404"/>
        <end position="433"/>
    </location>
</feature>
<keyword evidence="1" id="KW-0175">Coiled coil</keyword>
<comment type="caution">
    <text evidence="4">The sequence shown here is derived from an EMBL/GenBank/DDBJ whole genome shotgun (WGS) entry which is preliminary data.</text>
</comment>
<sequence>MTLGASQRLHEGVAAVETMTRFALAVLALASGVYTYLGVRSLLDGSPTAVFFAAIIYSASVSVAIYAFWSYMARFYPHVTTHTGRAAMLGVMALGAAMIIAMSSWLNAAALAGSAALEQHLAETVEDYTADLDQAHQNALAAQSLLPDIQRASERFAQLAASERQSGALTGTQGSGSVVQLLSQMSAQMKELENGISASREQVTKLFNEGQTRLEAMRTLVSAPGAVAPRADQFSSEVVALTGVITSLGQTSIAPSIRRAADDLSLGFIAPVADGGDADLVNRQDKVMETVRSSVAAQSKVLSEAADEILSRPPVSERRFVPLSSAEAVLRYATDFIPAWAGAISIDLLPGVLVFILAAVHSAIRKQEEKMPFAERITASELLKALEVQRAVTANGMNPGEIATYAEGKTEEPNNITSLDPRARTKDRSHEDR</sequence>
<gene>
    <name evidence="4" type="ORF">J2Z31_000953</name>
</gene>
<dbReference type="Proteomes" id="UP000730739">
    <property type="component" value="Unassembled WGS sequence"/>
</dbReference>
<feature type="transmembrane region" description="Helical" evidence="3">
    <location>
        <begin position="339"/>
        <end position="360"/>
    </location>
</feature>
<feature type="transmembrane region" description="Helical" evidence="3">
    <location>
        <begin position="49"/>
        <end position="72"/>
    </location>
</feature>
<keyword evidence="5" id="KW-1185">Reference proteome</keyword>
<feature type="transmembrane region" description="Helical" evidence="3">
    <location>
        <begin position="84"/>
        <end position="106"/>
    </location>
</feature>
<protein>
    <recommendedName>
        <fullName evidence="6">Transmembrane protein</fullName>
    </recommendedName>
</protein>
<dbReference type="RefSeq" id="WP_209600693.1">
    <property type="nucleotide sequence ID" value="NZ_JAGILA010000001.1"/>
</dbReference>
<proteinExistence type="predicted"/>
<evidence type="ECO:0000313" key="4">
    <source>
        <dbReference type="EMBL" id="MBP2234463.1"/>
    </source>
</evidence>
<keyword evidence="3" id="KW-0472">Membrane</keyword>
<dbReference type="EMBL" id="JAGILA010000001">
    <property type="protein sequence ID" value="MBP2234463.1"/>
    <property type="molecule type" value="Genomic_DNA"/>
</dbReference>
<accession>A0ABS4QUY0</accession>
<evidence type="ECO:0000256" key="3">
    <source>
        <dbReference type="SAM" id="Phobius"/>
    </source>
</evidence>
<evidence type="ECO:0000256" key="2">
    <source>
        <dbReference type="SAM" id="MobiDB-lite"/>
    </source>
</evidence>
<evidence type="ECO:0000313" key="5">
    <source>
        <dbReference type="Proteomes" id="UP000730739"/>
    </source>
</evidence>